<comment type="caution">
    <text evidence="7">The sequence shown here is derived from an EMBL/GenBank/DDBJ whole genome shotgun (WGS) entry which is preliminary data.</text>
</comment>
<organism evidence="7 10">
    <name type="scientific">Candidatus Phosphoribacter hodrii</name>
    <dbReference type="NCBI Taxonomy" id="2953743"/>
    <lineage>
        <taxon>Bacteria</taxon>
        <taxon>Bacillati</taxon>
        <taxon>Actinomycetota</taxon>
        <taxon>Actinomycetes</taxon>
        <taxon>Micrococcales</taxon>
        <taxon>Dermatophilaceae</taxon>
        <taxon>Candidatus Phosphoribacter</taxon>
    </lineage>
</organism>
<sequence length="300" mass="32446">MQPYRSVLFVPAHKTSWFAKAIDAGPDAVCFDLEDSVPEHLKAGAREQVAEAVAAYSQSHPALGLFVRPNSLGTRLTGLDLEAAVVPGLTGVFAPKVDSALDVVRYDALLDHFEARAGVTGLEYIIPVETIHGIQNCEEIAAASERVGAMIGPTAEHADIAKAVGFEWTPEGLESMVHRTKILLATRAVDRHPLTALWERIHDLDGLRDFSIRSRRMGFRGQIVLHPSHVPVVNAVYTPDAEQIAFYRGLLETYEAAAARGDGAVMYGEVHVDKAHADKATEWLARVDTLASLNGGLPSA</sequence>
<dbReference type="Proteomes" id="UP000718281">
    <property type="component" value="Unassembled WGS sequence"/>
</dbReference>
<dbReference type="EMBL" id="JADJIB010000003">
    <property type="protein sequence ID" value="MBK7273305.1"/>
    <property type="molecule type" value="Genomic_DNA"/>
</dbReference>
<evidence type="ECO:0000256" key="2">
    <source>
        <dbReference type="ARBA" id="ARBA00022723"/>
    </source>
</evidence>
<dbReference type="InterPro" id="IPR011206">
    <property type="entry name" value="Citrate_lyase_beta/mcl1/mcl2"/>
</dbReference>
<evidence type="ECO:0000256" key="4">
    <source>
        <dbReference type="PIRSR" id="PIRSR015582-1"/>
    </source>
</evidence>
<reference evidence="10 11" key="1">
    <citation type="submission" date="2020-10" db="EMBL/GenBank/DDBJ databases">
        <title>Connecting structure to function with the recovery of over 1000 high-quality activated sludge metagenome-assembled genomes encoding full-length rRNA genes using long-read sequencing.</title>
        <authorList>
            <person name="Singleton C.M."/>
            <person name="Petriglieri F."/>
            <person name="Kristensen J.M."/>
            <person name="Kirkegaard R.H."/>
            <person name="Michaelsen T.Y."/>
            <person name="Andersen M.H."/>
            <person name="Karst S.M."/>
            <person name="Dueholm M.S."/>
            <person name="Nielsen P.H."/>
            <person name="Albertsen M."/>
        </authorList>
    </citation>
    <scope>NUCLEOTIDE SEQUENCE [LARGE SCALE GENOMIC DNA]</scope>
    <source>
        <strain evidence="7">AalE_18-Q3-R2-46_BAT3C.188</strain>
        <strain evidence="8">Ega_18-Q3-R5-49_MAXAC.001</strain>
        <strain evidence="9">Ribe_18-Q3-R11-54_MAXAC.001</strain>
    </source>
</reference>
<dbReference type="PANTHER" id="PTHR32308:SF10">
    <property type="entry name" value="CITRATE LYASE SUBUNIT BETA"/>
    <property type="match status" value="1"/>
</dbReference>
<evidence type="ECO:0000313" key="11">
    <source>
        <dbReference type="Proteomes" id="UP000726105"/>
    </source>
</evidence>
<evidence type="ECO:0000313" key="8">
    <source>
        <dbReference type="EMBL" id="MBK7273305.1"/>
    </source>
</evidence>
<dbReference type="Proteomes" id="UP000726105">
    <property type="component" value="Unassembled WGS sequence"/>
</dbReference>
<dbReference type="AlphaFoldDB" id="A0A934X8T5"/>
<feature type="binding site" evidence="5">
    <location>
        <position position="159"/>
    </location>
    <ligand>
        <name>Mg(2+)</name>
        <dbReference type="ChEBI" id="CHEBI:18420"/>
    </ligand>
</feature>
<accession>A0A934X8T5</accession>
<gene>
    <name evidence="7" type="ORF">IPF40_14330</name>
    <name evidence="8" type="ORF">IPI13_09100</name>
    <name evidence="9" type="ORF">IPP00_01745</name>
</gene>
<evidence type="ECO:0000259" key="6">
    <source>
        <dbReference type="Pfam" id="PF03328"/>
    </source>
</evidence>
<evidence type="ECO:0000313" key="10">
    <source>
        <dbReference type="Proteomes" id="UP000718281"/>
    </source>
</evidence>
<dbReference type="Gene3D" id="3.20.20.60">
    <property type="entry name" value="Phosphoenolpyruvate-binding domains"/>
    <property type="match status" value="1"/>
</dbReference>
<name>A0A934X8T5_9MICO</name>
<dbReference type="GO" id="GO:0006107">
    <property type="term" value="P:oxaloacetate metabolic process"/>
    <property type="evidence" value="ECO:0007669"/>
    <property type="project" value="TreeGrafter"/>
</dbReference>
<evidence type="ECO:0000256" key="1">
    <source>
        <dbReference type="ARBA" id="ARBA00001946"/>
    </source>
</evidence>
<feature type="binding site" evidence="5">
    <location>
        <position position="129"/>
    </location>
    <ligand>
        <name>Mg(2+)</name>
        <dbReference type="ChEBI" id="CHEBI:18420"/>
    </ligand>
</feature>
<dbReference type="PIRSF" id="PIRSF015582">
    <property type="entry name" value="Cit_lyase_B"/>
    <property type="match status" value="1"/>
</dbReference>
<comment type="cofactor">
    <cofactor evidence="1">
        <name>Mg(2+)</name>
        <dbReference type="ChEBI" id="CHEBI:18420"/>
    </cofactor>
</comment>
<protein>
    <submittedName>
        <fullName evidence="7">CoA ester lyase</fullName>
    </submittedName>
</protein>
<keyword evidence="2 5" id="KW-0479">Metal-binding</keyword>
<dbReference type="EMBL" id="JADKGK010000005">
    <property type="protein sequence ID" value="MBL0002762.1"/>
    <property type="molecule type" value="Genomic_DNA"/>
</dbReference>
<dbReference type="Proteomes" id="UP000886632">
    <property type="component" value="Unassembled WGS sequence"/>
</dbReference>
<proteinExistence type="predicted"/>
<feature type="binding site" evidence="4">
    <location>
        <position position="129"/>
    </location>
    <ligand>
        <name>substrate</name>
    </ligand>
</feature>
<dbReference type="InterPro" id="IPR040442">
    <property type="entry name" value="Pyrv_kinase-like_dom_sf"/>
</dbReference>
<keyword evidence="7" id="KW-0456">Lyase</keyword>
<evidence type="ECO:0000256" key="5">
    <source>
        <dbReference type="PIRSR" id="PIRSR015582-2"/>
    </source>
</evidence>
<dbReference type="PANTHER" id="PTHR32308">
    <property type="entry name" value="LYASE BETA SUBUNIT, PUTATIVE (AFU_ORTHOLOGUE AFUA_4G13030)-RELATED"/>
    <property type="match status" value="1"/>
</dbReference>
<dbReference type="GO" id="GO:0000287">
    <property type="term" value="F:magnesium ion binding"/>
    <property type="evidence" value="ECO:0007669"/>
    <property type="project" value="TreeGrafter"/>
</dbReference>
<dbReference type="InterPro" id="IPR005000">
    <property type="entry name" value="Aldolase/citrate-lyase_domain"/>
</dbReference>
<evidence type="ECO:0000313" key="7">
    <source>
        <dbReference type="EMBL" id="MBK6302154.1"/>
    </source>
</evidence>
<dbReference type="Pfam" id="PF03328">
    <property type="entry name" value="HpcH_HpaI"/>
    <property type="match status" value="1"/>
</dbReference>
<dbReference type="EMBL" id="JADIXZ010000007">
    <property type="protein sequence ID" value="MBK6302154.1"/>
    <property type="molecule type" value="Genomic_DNA"/>
</dbReference>
<dbReference type="SUPFAM" id="SSF51621">
    <property type="entry name" value="Phosphoenolpyruvate/pyruvate domain"/>
    <property type="match status" value="1"/>
</dbReference>
<keyword evidence="3 5" id="KW-0460">Magnesium</keyword>
<evidence type="ECO:0000313" key="9">
    <source>
        <dbReference type="EMBL" id="MBL0002762.1"/>
    </source>
</evidence>
<feature type="domain" description="HpcH/HpaI aldolase/citrate lyase" evidence="6">
    <location>
        <begin position="5"/>
        <end position="227"/>
    </location>
</feature>
<dbReference type="InterPro" id="IPR015813">
    <property type="entry name" value="Pyrv/PenolPyrv_kinase-like_dom"/>
</dbReference>
<feature type="binding site" evidence="4">
    <location>
        <position position="68"/>
    </location>
    <ligand>
        <name>substrate</name>
    </ligand>
</feature>
<dbReference type="GO" id="GO:0016829">
    <property type="term" value="F:lyase activity"/>
    <property type="evidence" value="ECO:0007669"/>
    <property type="project" value="UniProtKB-KW"/>
</dbReference>
<evidence type="ECO:0000256" key="3">
    <source>
        <dbReference type="ARBA" id="ARBA00022842"/>
    </source>
</evidence>